<gene>
    <name evidence="5" type="ORF">LSP00402_LOCUS4651</name>
</gene>
<dbReference type="InterPro" id="IPR011009">
    <property type="entry name" value="Kinase-like_dom_sf"/>
</dbReference>
<evidence type="ECO:0000259" key="4">
    <source>
        <dbReference type="PROSITE" id="PS50011"/>
    </source>
</evidence>
<evidence type="ECO:0000256" key="3">
    <source>
        <dbReference type="SAM" id="MobiDB-lite"/>
    </source>
</evidence>
<reference evidence="5" key="1">
    <citation type="submission" date="2021-01" db="EMBL/GenBank/DDBJ databases">
        <authorList>
            <person name="Corre E."/>
            <person name="Pelletier E."/>
            <person name="Niang G."/>
            <person name="Scheremetjew M."/>
            <person name="Finn R."/>
            <person name="Kale V."/>
            <person name="Holt S."/>
            <person name="Cochrane G."/>
            <person name="Meng A."/>
            <person name="Brown T."/>
            <person name="Cohen L."/>
        </authorList>
    </citation>
    <scope>NUCLEOTIDE SEQUENCE</scope>
    <source>
        <strain evidence="5">CCMP622</strain>
    </source>
</reference>
<dbReference type="SUPFAM" id="SSF56112">
    <property type="entry name" value="Protein kinase-like (PK-like)"/>
    <property type="match status" value="1"/>
</dbReference>
<sequence>MKAVAPLRHRNVLKLIQVLDSPKLDTVYVILEYAEKGQIMEWNSKKKKYVSQVLGQSPLGGIEIRHIGEVLRGVVTGLQYMHSKLVTHGDIKPDNLLLGADLTVKLSDFGSTRSHKDANPPAADGTYPFWSPEMAGSCPEKSDAFSDDTWAMSVTLYCMAFGDPPFYELNPMELFKLITTQQIAVPAHAEKKRHTAAPVVKEIYDLITGALALDKSKRLSLQKVAAHPFLQRAENTNAAAAPENTTNGDERKAIS</sequence>
<dbReference type="PROSITE" id="PS50011">
    <property type="entry name" value="PROTEIN_KINASE_DOM"/>
    <property type="match status" value="1"/>
</dbReference>
<dbReference type="Gene3D" id="1.10.510.10">
    <property type="entry name" value="Transferase(Phosphotransferase) domain 1"/>
    <property type="match status" value="1"/>
</dbReference>
<protein>
    <recommendedName>
        <fullName evidence="4">Protein kinase domain-containing protein</fullName>
    </recommendedName>
</protein>
<proteinExistence type="predicted"/>
<dbReference type="InterPro" id="IPR000719">
    <property type="entry name" value="Prot_kinase_dom"/>
</dbReference>
<evidence type="ECO:0000256" key="2">
    <source>
        <dbReference type="ARBA" id="ARBA00022840"/>
    </source>
</evidence>
<dbReference type="InterPro" id="IPR008271">
    <property type="entry name" value="Ser/Thr_kinase_AS"/>
</dbReference>
<dbReference type="Pfam" id="PF00069">
    <property type="entry name" value="Pkinase"/>
    <property type="match status" value="1"/>
</dbReference>
<dbReference type="GO" id="GO:0005737">
    <property type="term" value="C:cytoplasm"/>
    <property type="evidence" value="ECO:0007669"/>
    <property type="project" value="TreeGrafter"/>
</dbReference>
<dbReference type="GO" id="GO:0005524">
    <property type="term" value="F:ATP binding"/>
    <property type="evidence" value="ECO:0007669"/>
    <property type="project" value="UniProtKB-KW"/>
</dbReference>
<dbReference type="AlphaFoldDB" id="A0A7S2TJE8"/>
<dbReference type="GO" id="GO:0035556">
    <property type="term" value="P:intracellular signal transduction"/>
    <property type="evidence" value="ECO:0007669"/>
    <property type="project" value="TreeGrafter"/>
</dbReference>
<dbReference type="PROSITE" id="PS00108">
    <property type="entry name" value="PROTEIN_KINASE_ST"/>
    <property type="match status" value="1"/>
</dbReference>
<keyword evidence="1" id="KW-0547">Nucleotide-binding</keyword>
<name>A0A7S2TJE8_9EUKA</name>
<feature type="compositionally biased region" description="Low complexity" evidence="3">
    <location>
        <begin position="235"/>
        <end position="247"/>
    </location>
</feature>
<feature type="domain" description="Protein kinase" evidence="4">
    <location>
        <begin position="1"/>
        <end position="230"/>
    </location>
</feature>
<accession>A0A7S2TJE8</accession>
<organism evidence="5">
    <name type="scientific">Lotharella oceanica</name>
    <dbReference type="NCBI Taxonomy" id="641309"/>
    <lineage>
        <taxon>Eukaryota</taxon>
        <taxon>Sar</taxon>
        <taxon>Rhizaria</taxon>
        <taxon>Cercozoa</taxon>
        <taxon>Chlorarachniophyceae</taxon>
        <taxon>Lotharella</taxon>
    </lineage>
</organism>
<evidence type="ECO:0000256" key="1">
    <source>
        <dbReference type="ARBA" id="ARBA00022741"/>
    </source>
</evidence>
<dbReference type="SMART" id="SM00220">
    <property type="entry name" value="S_TKc"/>
    <property type="match status" value="1"/>
</dbReference>
<evidence type="ECO:0000313" key="5">
    <source>
        <dbReference type="EMBL" id="CAD9753342.1"/>
    </source>
</evidence>
<keyword evidence="2" id="KW-0067">ATP-binding</keyword>
<feature type="region of interest" description="Disordered" evidence="3">
    <location>
        <begin position="235"/>
        <end position="255"/>
    </location>
</feature>
<dbReference type="GO" id="GO:0004674">
    <property type="term" value="F:protein serine/threonine kinase activity"/>
    <property type="evidence" value="ECO:0007669"/>
    <property type="project" value="TreeGrafter"/>
</dbReference>
<dbReference type="PANTHER" id="PTHR24346:SF77">
    <property type="entry name" value="SERINE THREONINE PROTEIN KINASE"/>
    <property type="match status" value="1"/>
</dbReference>
<dbReference type="PANTHER" id="PTHR24346">
    <property type="entry name" value="MAP/MICROTUBULE AFFINITY-REGULATING KINASE"/>
    <property type="match status" value="1"/>
</dbReference>
<dbReference type="EMBL" id="HBHP01007490">
    <property type="protein sequence ID" value="CAD9753342.1"/>
    <property type="molecule type" value="Transcribed_RNA"/>
</dbReference>